<dbReference type="GO" id="GO:0006506">
    <property type="term" value="P:GPI anchor biosynthetic process"/>
    <property type="evidence" value="ECO:0007669"/>
    <property type="project" value="UniProtKB-UniPathway"/>
</dbReference>
<keyword evidence="6 8" id="KW-1133">Transmembrane helix</keyword>
<dbReference type="Proteomes" id="UP000005666">
    <property type="component" value="Chromosome 9"/>
</dbReference>
<name>G8BXR3_TETPH</name>
<evidence type="ECO:0000256" key="3">
    <source>
        <dbReference type="ARBA" id="ARBA00008321"/>
    </source>
</evidence>
<dbReference type="HOGENOM" id="CLU_024002_2_0_1"/>
<evidence type="ECO:0000256" key="2">
    <source>
        <dbReference type="ARBA" id="ARBA00004687"/>
    </source>
</evidence>
<feature type="transmembrane region" description="Helical" evidence="8">
    <location>
        <begin position="57"/>
        <end position="79"/>
    </location>
</feature>
<dbReference type="OMA" id="STSYHAF"/>
<keyword evidence="7 8" id="KW-0472">Membrane</keyword>
<dbReference type="eggNOG" id="KOG3059">
    <property type="taxonomic scope" value="Eukaryota"/>
</dbReference>
<evidence type="ECO:0000256" key="6">
    <source>
        <dbReference type="ARBA" id="ARBA00022989"/>
    </source>
</evidence>
<evidence type="ECO:0008006" key="11">
    <source>
        <dbReference type="Google" id="ProtNLM"/>
    </source>
</evidence>
<dbReference type="AlphaFoldDB" id="G8BXR3"/>
<dbReference type="KEGG" id="tpf:TPHA_0I01870"/>
<gene>
    <name evidence="9" type="primary">TPHA0I01870</name>
    <name evidence="9" type="ordered locus">TPHA_0I01870</name>
</gene>
<evidence type="ECO:0000313" key="10">
    <source>
        <dbReference type="Proteomes" id="UP000005666"/>
    </source>
</evidence>
<evidence type="ECO:0000256" key="4">
    <source>
        <dbReference type="ARBA" id="ARBA00022502"/>
    </source>
</evidence>
<protein>
    <recommendedName>
        <fullName evidence="11">Phosphatidylinositol N-acetylglucosaminyltransferase</fullName>
    </recommendedName>
</protein>
<dbReference type="STRING" id="1071381.G8BXR3"/>
<dbReference type="PANTHER" id="PTHR12982:SF0">
    <property type="entry name" value="PHOSPHATIDYLINOSITOL N-ACETYLGLUCOSAMINYLTRANSFERASE SUBUNIT C"/>
    <property type="match status" value="1"/>
</dbReference>
<evidence type="ECO:0000313" key="9">
    <source>
        <dbReference type="EMBL" id="CCE64691.1"/>
    </source>
</evidence>
<evidence type="ECO:0000256" key="1">
    <source>
        <dbReference type="ARBA" id="ARBA00004141"/>
    </source>
</evidence>
<dbReference type="PIRSF" id="PIRSF016104">
    <property type="entry name" value="GPI2"/>
    <property type="match status" value="1"/>
</dbReference>
<dbReference type="EMBL" id="HE612864">
    <property type="protein sequence ID" value="CCE64691.1"/>
    <property type="molecule type" value="Genomic_DNA"/>
</dbReference>
<feature type="transmembrane region" description="Helical" evidence="8">
    <location>
        <begin position="85"/>
        <end position="101"/>
    </location>
</feature>
<feature type="transmembrane region" description="Helical" evidence="8">
    <location>
        <begin position="113"/>
        <end position="132"/>
    </location>
</feature>
<comment type="pathway">
    <text evidence="2">Glycolipid biosynthesis; glycosylphosphatidylinositol-anchor biosynthesis.</text>
</comment>
<keyword evidence="4" id="KW-0337">GPI-anchor biosynthesis</keyword>
<evidence type="ECO:0000256" key="5">
    <source>
        <dbReference type="ARBA" id="ARBA00022692"/>
    </source>
</evidence>
<dbReference type="RefSeq" id="XP_003687125.1">
    <property type="nucleotide sequence ID" value="XM_003687077.1"/>
</dbReference>
<proteinExistence type="inferred from homology"/>
<comment type="subcellular location">
    <subcellularLocation>
        <location evidence="1">Membrane</location>
        <topology evidence="1">Multi-pass membrane protein</topology>
    </subcellularLocation>
</comment>
<sequence length="288" mass="33457">MGKVEWKRLLWLQQDYPDNYTDQKFLEKVKDYENKKLDYANSPYLSVENYRVVRSDFLNFFQTVLNTSIIYIIFAYIYIYDKDPTVVTVLVTSVIASIVLFKEHDKDQLSSLLNLKSVIIIIFSMLTLSPILKSLSKTTASDSVWTLSFWLTLWYISSISSSKEIKTSNVSTNLLVAVVSILSSRLSTSTHVFCFLFLCIQINVVLPNLLISSTVLFMLSNSFAYMFITHALGWMYTFCITLTTLLYIWLLPKWFIYWQVHYRMLDDANTSSKEALLTSWDAKKPILD</sequence>
<comment type="similarity">
    <text evidence="3">Belongs to the PIGC family.</text>
</comment>
<evidence type="ECO:0000256" key="7">
    <source>
        <dbReference type="ARBA" id="ARBA00023136"/>
    </source>
</evidence>
<reference evidence="9 10" key="1">
    <citation type="journal article" date="2011" name="Proc. Natl. Acad. Sci. U.S.A.">
        <title>Evolutionary erosion of yeast sex chromosomes by mating-type switching accidents.</title>
        <authorList>
            <person name="Gordon J.L."/>
            <person name="Armisen D."/>
            <person name="Proux-Wera E."/>
            <person name="Oheigeartaigh S.S."/>
            <person name="Byrne K.P."/>
            <person name="Wolfe K.H."/>
        </authorList>
    </citation>
    <scope>NUCLEOTIDE SEQUENCE [LARGE SCALE GENOMIC DNA]</scope>
    <source>
        <strain evidence="10">ATCC 24235 / CBS 4417 / NBRC 1672 / NRRL Y-8282 / UCD 70-5</strain>
    </source>
</reference>
<dbReference type="UniPathway" id="UPA00196"/>
<dbReference type="GeneID" id="11532817"/>
<keyword evidence="5 8" id="KW-0812">Transmembrane</keyword>
<keyword evidence="10" id="KW-1185">Reference proteome</keyword>
<dbReference type="PANTHER" id="PTHR12982">
    <property type="entry name" value="PHOSPHATIDYLINOSITOL GLYCAN, CLASS C"/>
    <property type="match status" value="1"/>
</dbReference>
<dbReference type="InterPro" id="IPR009450">
    <property type="entry name" value="Plno_GlcNAc_GPI2"/>
</dbReference>
<dbReference type="GO" id="GO:0000506">
    <property type="term" value="C:glycosylphosphatidylinositol-N-acetylglucosaminyltransferase (GPI-GnT) complex"/>
    <property type="evidence" value="ECO:0007669"/>
    <property type="project" value="EnsemblFungi"/>
</dbReference>
<accession>G8BXR3</accession>
<dbReference type="Pfam" id="PF06432">
    <property type="entry name" value="GPI2"/>
    <property type="match status" value="1"/>
</dbReference>
<organism evidence="9 10">
    <name type="scientific">Tetrapisispora phaffii (strain ATCC 24235 / CBS 4417 / NBRC 1672 / NRRL Y-8282 / UCD 70-5)</name>
    <name type="common">Yeast</name>
    <name type="synonym">Fabospora phaffii</name>
    <dbReference type="NCBI Taxonomy" id="1071381"/>
    <lineage>
        <taxon>Eukaryota</taxon>
        <taxon>Fungi</taxon>
        <taxon>Dikarya</taxon>
        <taxon>Ascomycota</taxon>
        <taxon>Saccharomycotina</taxon>
        <taxon>Saccharomycetes</taxon>
        <taxon>Saccharomycetales</taxon>
        <taxon>Saccharomycetaceae</taxon>
        <taxon>Tetrapisispora</taxon>
    </lineage>
</organism>
<feature type="transmembrane region" description="Helical" evidence="8">
    <location>
        <begin position="144"/>
        <end position="162"/>
    </location>
</feature>
<dbReference type="OrthoDB" id="196709at2759"/>
<feature type="transmembrane region" description="Helical" evidence="8">
    <location>
        <begin position="235"/>
        <end position="256"/>
    </location>
</feature>
<evidence type="ECO:0000256" key="8">
    <source>
        <dbReference type="SAM" id="Phobius"/>
    </source>
</evidence>